<evidence type="ECO:0000256" key="1">
    <source>
        <dbReference type="SAM" id="SignalP"/>
    </source>
</evidence>
<evidence type="ECO:0000313" key="3">
    <source>
        <dbReference type="Proteomes" id="UP000238730"/>
    </source>
</evidence>
<reference evidence="2 3" key="1">
    <citation type="submission" date="2016-12" db="EMBL/GenBank/DDBJ databases">
        <title>Diversity of luminous bacteria.</title>
        <authorList>
            <person name="Yoshizawa S."/>
            <person name="Kogure K."/>
        </authorList>
    </citation>
    <scope>NUCLEOTIDE SEQUENCE [LARGE SCALE GENOMIC DNA]</scope>
    <source>
        <strain evidence="2 3">LC1-200</strain>
    </source>
</reference>
<sequence>MTKIYFKFALSVLTGLMLLSSVAHALTLQQAKQQGLIGEANNGYVASVQPTPSPSLRALIDSVNNKRQQGYLQISKKNNLSLDEVSNMAQEKAVKKTLPGQYFQTKTGDWVKK</sequence>
<dbReference type="OrthoDB" id="9798130at2"/>
<dbReference type="InterPro" id="IPR008309">
    <property type="entry name" value="YdbL"/>
</dbReference>
<organism evidence="2 3">
    <name type="scientific">Photobacterium angustum</name>
    <dbReference type="NCBI Taxonomy" id="661"/>
    <lineage>
        <taxon>Bacteria</taxon>
        <taxon>Pseudomonadati</taxon>
        <taxon>Pseudomonadota</taxon>
        <taxon>Gammaproteobacteria</taxon>
        <taxon>Vibrionales</taxon>
        <taxon>Vibrionaceae</taxon>
        <taxon>Photobacterium</taxon>
    </lineage>
</organism>
<keyword evidence="1" id="KW-0732">Signal</keyword>
<dbReference type="AlphaFoldDB" id="A0A2S7VJT5"/>
<feature type="chain" id="PRO_5015666507" description="DUF1318 domain-containing protein" evidence="1">
    <location>
        <begin position="26"/>
        <end position="113"/>
    </location>
</feature>
<comment type="caution">
    <text evidence="2">The sequence shown here is derived from an EMBL/GenBank/DDBJ whole genome shotgun (WGS) entry which is preliminary data.</text>
</comment>
<accession>A0A2S7VJT5</accession>
<dbReference type="Pfam" id="PF07027">
    <property type="entry name" value="DUF1318"/>
    <property type="match status" value="1"/>
</dbReference>
<dbReference type="PIRSF" id="PIRSF025560">
    <property type="entry name" value="UCP025560"/>
    <property type="match status" value="1"/>
</dbReference>
<proteinExistence type="predicted"/>
<name>A0A2S7VJT5_PHOAN</name>
<dbReference type="Proteomes" id="UP000238730">
    <property type="component" value="Unassembled WGS sequence"/>
</dbReference>
<gene>
    <name evidence="2" type="ORF">BTO08_19165</name>
</gene>
<feature type="signal peptide" evidence="1">
    <location>
        <begin position="1"/>
        <end position="25"/>
    </location>
</feature>
<dbReference type="EMBL" id="MSCJ01000003">
    <property type="protein sequence ID" value="PQJ62359.1"/>
    <property type="molecule type" value="Genomic_DNA"/>
</dbReference>
<evidence type="ECO:0008006" key="4">
    <source>
        <dbReference type="Google" id="ProtNLM"/>
    </source>
</evidence>
<evidence type="ECO:0000313" key="2">
    <source>
        <dbReference type="EMBL" id="PQJ62359.1"/>
    </source>
</evidence>
<protein>
    <recommendedName>
        <fullName evidence="4">DUF1318 domain-containing protein</fullName>
    </recommendedName>
</protein>
<dbReference type="RefSeq" id="WP_105062169.1">
    <property type="nucleotide sequence ID" value="NZ_MSCJ01000003.1"/>
</dbReference>